<organism evidence="1 2">
    <name type="scientific">Aneurinibacillus aneurinilyticus ATCC 12856</name>
    <dbReference type="NCBI Taxonomy" id="649747"/>
    <lineage>
        <taxon>Bacteria</taxon>
        <taxon>Bacillati</taxon>
        <taxon>Bacillota</taxon>
        <taxon>Bacilli</taxon>
        <taxon>Bacillales</taxon>
        <taxon>Paenibacillaceae</taxon>
        <taxon>Aneurinibacillus group</taxon>
        <taxon>Aneurinibacillus</taxon>
    </lineage>
</organism>
<protein>
    <submittedName>
        <fullName evidence="1">Uncharacterized protein</fullName>
    </submittedName>
</protein>
<name>U1WZP1_ANEAE</name>
<evidence type="ECO:0000313" key="2">
    <source>
        <dbReference type="Proteomes" id="UP000016511"/>
    </source>
</evidence>
<sequence>MRNIYLEGTDARPDLLRSFLLFIFPPPCCKYMPEGSELKQKIIDIVIHPYQK</sequence>
<dbReference type="Proteomes" id="UP000016511">
    <property type="component" value="Unassembled WGS sequence"/>
</dbReference>
<dbReference type="EMBL" id="AWSJ01000253">
    <property type="protein sequence ID" value="ERI07733.1"/>
    <property type="molecule type" value="Genomic_DNA"/>
</dbReference>
<dbReference type="AlphaFoldDB" id="U1WZP1"/>
<accession>U1WZP1</accession>
<gene>
    <name evidence="1" type="ORF">HMPREF0083_04174</name>
</gene>
<proteinExistence type="predicted"/>
<comment type="caution">
    <text evidence="1">The sequence shown here is derived from an EMBL/GenBank/DDBJ whole genome shotgun (WGS) entry which is preliminary data.</text>
</comment>
<dbReference type="HOGENOM" id="CLU_3076198_0_0_9"/>
<reference evidence="1 2" key="1">
    <citation type="submission" date="2013-08" db="EMBL/GenBank/DDBJ databases">
        <authorList>
            <person name="Weinstock G."/>
            <person name="Sodergren E."/>
            <person name="Wylie T."/>
            <person name="Fulton L."/>
            <person name="Fulton R."/>
            <person name="Fronick C."/>
            <person name="O'Laughlin M."/>
            <person name="Godfrey J."/>
            <person name="Miner T."/>
            <person name="Herter B."/>
            <person name="Appelbaum E."/>
            <person name="Cordes M."/>
            <person name="Lek S."/>
            <person name="Wollam A."/>
            <person name="Pepin K.H."/>
            <person name="Palsikar V.B."/>
            <person name="Mitreva M."/>
            <person name="Wilson R.K."/>
        </authorList>
    </citation>
    <scope>NUCLEOTIDE SEQUENCE [LARGE SCALE GENOMIC DNA]</scope>
    <source>
        <strain evidence="1 2">ATCC 12856</strain>
    </source>
</reference>
<evidence type="ECO:0000313" key="1">
    <source>
        <dbReference type="EMBL" id="ERI07733.1"/>
    </source>
</evidence>
<keyword evidence="2" id="KW-1185">Reference proteome</keyword>